<dbReference type="SMART" id="SM00440">
    <property type="entry name" value="ZnF_C2C2"/>
    <property type="match status" value="1"/>
</dbReference>
<dbReference type="PANTHER" id="PTHR11239:SF19">
    <property type="entry name" value="DNA-DIRECTED RNA POLYMERASE SUBUNIT"/>
    <property type="match status" value="1"/>
</dbReference>
<dbReference type="CDD" id="cd10507">
    <property type="entry name" value="Zn-ribbon_RPA12"/>
    <property type="match status" value="1"/>
</dbReference>
<dbReference type="InterPro" id="IPR034004">
    <property type="entry name" value="Zn_ribbon_RPA12_C"/>
</dbReference>
<reference evidence="7 8" key="1">
    <citation type="submission" date="2021-05" db="EMBL/GenBank/DDBJ databases">
        <title>Genome Assembly of Synthetic Allotetraploid Brassica napus Reveals Homoeologous Exchanges between Subgenomes.</title>
        <authorList>
            <person name="Davis J.T."/>
        </authorList>
    </citation>
    <scope>NUCLEOTIDE SEQUENCE [LARGE SCALE GENOMIC DNA]</scope>
    <source>
        <strain evidence="8">cv. Da-Ae</strain>
        <tissue evidence="7">Seedling</tissue>
    </source>
</reference>
<sequence>MFQHPTIDDEPQVLSGGGGVAGDYVADFSFYGGDCSELSSVGVLMNVMGLDRRGWLCEGLCDSSCRVVKLWVLVTSRDGIVWQAIGGSDRSGLRRLGVLGSSSGRLLRLLRFGLCFIKVVLVVMQKSRESGFLFCNMCSTMLVLKSSKNAECPLCKTTRNAQEIIGKDISYVVSDEDIRRELGISLFGEKTQEDTELPKIKKACEKCQHPELVYTTRQTRSADEGQTTYYTCPNCGHRFTEG</sequence>
<evidence type="ECO:0000259" key="6">
    <source>
        <dbReference type="PROSITE" id="PS51133"/>
    </source>
</evidence>
<dbReference type="SUPFAM" id="SSF57783">
    <property type="entry name" value="Zinc beta-ribbon"/>
    <property type="match status" value="1"/>
</dbReference>
<gene>
    <name evidence="7" type="ORF">HID58_021991</name>
</gene>
<organism evidence="7 8">
    <name type="scientific">Brassica napus</name>
    <name type="common">Rape</name>
    <dbReference type="NCBI Taxonomy" id="3708"/>
    <lineage>
        <taxon>Eukaryota</taxon>
        <taxon>Viridiplantae</taxon>
        <taxon>Streptophyta</taxon>
        <taxon>Embryophyta</taxon>
        <taxon>Tracheophyta</taxon>
        <taxon>Spermatophyta</taxon>
        <taxon>Magnoliopsida</taxon>
        <taxon>eudicotyledons</taxon>
        <taxon>Gunneridae</taxon>
        <taxon>Pentapetalae</taxon>
        <taxon>rosids</taxon>
        <taxon>malvids</taxon>
        <taxon>Brassicales</taxon>
        <taxon>Brassicaceae</taxon>
        <taxon>Brassiceae</taxon>
        <taxon>Brassica</taxon>
    </lineage>
</organism>
<evidence type="ECO:0000256" key="2">
    <source>
        <dbReference type="ARBA" id="ARBA00022723"/>
    </source>
</evidence>
<name>A0ABQ8CY08_BRANA</name>
<evidence type="ECO:0000256" key="5">
    <source>
        <dbReference type="PROSITE-ProRule" id="PRU00472"/>
    </source>
</evidence>
<keyword evidence="4" id="KW-0862">Zinc</keyword>
<evidence type="ECO:0000256" key="4">
    <source>
        <dbReference type="ARBA" id="ARBA00022833"/>
    </source>
</evidence>
<keyword evidence="3 5" id="KW-0863">Zinc-finger</keyword>
<proteinExistence type="predicted"/>
<dbReference type="InterPro" id="IPR012164">
    <property type="entry name" value="Rpa12/Rpb9/Rpc10/TFS"/>
</dbReference>
<dbReference type="Gene3D" id="2.20.25.10">
    <property type="match status" value="1"/>
</dbReference>
<dbReference type="InterPro" id="IPR001222">
    <property type="entry name" value="Znf_TFIIS"/>
</dbReference>
<evidence type="ECO:0000256" key="1">
    <source>
        <dbReference type="ARBA" id="ARBA00018784"/>
    </source>
</evidence>
<evidence type="ECO:0000256" key="3">
    <source>
        <dbReference type="ARBA" id="ARBA00022771"/>
    </source>
</evidence>
<accession>A0ABQ8CY08</accession>
<dbReference type="Proteomes" id="UP000824890">
    <property type="component" value="Unassembled WGS sequence"/>
</dbReference>
<dbReference type="EMBL" id="JAGKQM010000006">
    <property type="protein sequence ID" value="KAH0921973.1"/>
    <property type="molecule type" value="Genomic_DNA"/>
</dbReference>
<keyword evidence="8" id="KW-1185">Reference proteome</keyword>
<evidence type="ECO:0000313" key="7">
    <source>
        <dbReference type="EMBL" id="KAH0921973.1"/>
    </source>
</evidence>
<feature type="domain" description="TFIIS-type" evidence="6">
    <location>
        <begin position="200"/>
        <end position="240"/>
    </location>
</feature>
<dbReference type="PROSITE" id="PS51133">
    <property type="entry name" value="ZF_TFIIS_2"/>
    <property type="match status" value="1"/>
</dbReference>
<dbReference type="PROSITE" id="PS00466">
    <property type="entry name" value="ZF_TFIIS_1"/>
    <property type="match status" value="1"/>
</dbReference>
<dbReference type="Pfam" id="PF01096">
    <property type="entry name" value="Zn_ribbon_TFIIS"/>
    <property type="match status" value="1"/>
</dbReference>
<dbReference type="PANTHER" id="PTHR11239">
    <property type="entry name" value="DNA-DIRECTED RNA POLYMERASE"/>
    <property type="match status" value="1"/>
</dbReference>
<evidence type="ECO:0000313" key="8">
    <source>
        <dbReference type="Proteomes" id="UP000824890"/>
    </source>
</evidence>
<comment type="caution">
    <text evidence="7">The sequence shown here is derived from an EMBL/GenBank/DDBJ whole genome shotgun (WGS) entry which is preliminary data.</text>
</comment>
<keyword evidence="2" id="KW-0479">Metal-binding</keyword>
<protein>
    <recommendedName>
        <fullName evidence="1">DNA-directed RNA polymerase I subunit RPA12</fullName>
    </recommendedName>
</protein>